<feature type="non-terminal residue" evidence="1">
    <location>
        <position position="148"/>
    </location>
</feature>
<comment type="caution">
    <text evidence="1">The sequence shown here is derived from an EMBL/GenBank/DDBJ whole genome shotgun (WGS) entry which is preliminary data.</text>
</comment>
<accession>A0A3M6T4W2</accession>
<dbReference type="STRING" id="46731.A0A3M6T4W2"/>
<sequence>LKVKPTIVGVTKSSVLSQNELKEAEGSTSFNGRTTPLYRSVNPLRANKCRERLSLLFKKGLKEPLAYIKAITMWHNVLRAVFPGLLSDLCGSPYLTRGGCLVDTPVHLKLFLSKLPAFLNENGCKTASCPVKRVQVKLTKSYFSGNLQ</sequence>
<feature type="non-terminal residue" evidence="1">
    <location>
        <position position="1"/>
    </location>
</feature>
<protein>
    <submittedName>
        <fullName evidence="1">Uncharacterized protein</fullName>
    </submittedName>
</protein>
<reference evidence="1 2" key="1">
    <citation type="journal article" date="2018" name="Sci. Rep.">
        <title>Comparative analysis of the Pocillopora damicornis genome highlights role of immune system in coral evolution.</title>
        <authorList>
            <person name="Cunning R."/>
            <person name="Bay R.A."/>
            <person name="Gillette P."/>
            <person name="Baker A.C."/>
            <person name="Traylor-Knowles N."/>
        </authorList>
    </citation>
    <scope>NUCLEOTIDE SEQUENCE [LARGE SCALE GENOMIC DNA]</scope>
    <source>
        <strain evidence="1">RSMAS</strain>
        <tissue evidence="1">Whole animal</tissue>
    </source>
</reference>
<gene>
    <name evidence="1" type="ORF">pdam_00024329</name>
</gene>
<evidence type="ECO:0000313" key="2">
    <source>
        <dbReference type="Proteomes" id="UP000275408"/>
    </source>
</evidence>
<keyword evidence="2" id="KW-1185">Reference proteome</keyword>
<dbReference type="Proteomes" id="UP000275408">
    <property type="component" value="Unassembled WGS sequence"/>
</dbReference>
<dbReference type="AlphaFoldDB" id="A0A3M6T4W2"/>
<name>A0A3M6T4W2_POCDA</name>
<organism evidence="1 2">
    <name type="scientific">Pocillopora damicornis</name>
    <name type="common">Cauliflower coral</name>
    <name type="synonym">Millepora damicornis</name>
    <dbReference type="NCBI Taxonomy" id="46731"/>
    <lineage>
        <taxon>Eukaryota</taxon>
        <taxon>Metazoa</taxon>
        <taxon>Cnidaria</taxon>
        <taxon>Anthozoa</taxon>
        <taxon>Hexacorallia</taxon>
        <taxon>Scleractinia</taxon>
        <taxon>Astrocoeniina</taxon>
        <taxon>Pocilloporidae</taxon>
        <taxon>Pocillopora</taxon>
    </lineage>
</organism>
<evidence type="ECO:0000313" key="1">
    <source>
        <dbReference type="EMBL" id="RMX36192.1"/>
    </source>
</evidence>
<proteinExistence type="predicted"/>
<dbReference type="EMBL" id="RCHS01004327">
    <property type="protein sequence ID" value="RMX36192.1"/>
    <property type="molecule type" value="Genomic_DNA"/>
</dbReference>